<protein>
    <submittedName>
        <fullName evidence="1">Thiamine phosphate synthase</fullName>
    </submittedName>
</protein>
<evidence type="ECO:0000313" key="2">
    <source>
        <dbReference type="Proteomes" id="UP000295626"/>
    </source>
</evidence>
<accession>A0ABY2DCP2</accession>
<feature type="non-terminal residue" evidence="1">
    <location>
        <position position="30"/>
    </location>
</feature>
<dbReference type="Proteomes" id="UP000295626">
    <property type="component" value="Unassembled WGS sequence"/>
</dbReference>
<keyword evidence="2" id="KW-1185">Reference proteome</keyword>
<sequence length="30" mass="3353">MVVLTDRRMAREALDRVVARAVAGGVRWVV</sequence>
<name>A0ABY2DCP2_9ACTN</name>
<dbReference type="EMBL" id="SMKE01000873">
    <property type="protein sequence ID" value="TDB83975.1"/>
    <property type="molecule type" value="Genomic_DNA"/>
</dbReference>
<organism evidence="1 2">
    <name type="scientific">Micromonospora fluostatini</name>
    <dbReference type="NCBI Taxonomy" id="1629071"/>
    <lineage>
        <taxon>Bacteria</taxon>
        <taxon>Bacillati</taxon>
        <taxon>Actinomycetota</taxon>
        <taxon>Actinomycetes</taxon>
        <taxon>Micromonosporales</taxon>
        <taxon>Micromonosporaceae</taxon>
        <taxon>Micromonospora</taxon>
    </lineage>
</organism>
<reference evidence="1 2" key="1">
    <citation type="submission" date="2019-02" db="EMBL/GenBank/DDBJ databases">
        <title>Draft genome sequences of novel Actinobacteria.</title>
        <authorList>
            <person name="Sahin N."/>
            <person name="Ay H."/>
            <person name="Saygin H."/>
        </authorList>
    </citation>
    <scope>NUCLEOTIDE SEQUENCE [LARGE SCALE GENOMIC DNA]</scope>
    <source>
        <strain evidence="1 2">JCM 30529</strain>
    </source>
</reference>
<proteinExistence type="predicted"/>
<comment type="caution">
    <text evidence="1">The sequence shown here is derived from an EMBL/GenBank/DDBJ whole genome shotgun (WGS) entry which is preliminary data.</text>
</comment>
<evidence type="ECO:0000313" key="1">
    <source>
        <dbReference type="EMBL" id="TDB83975.1"/>
    </source>
</evidence>
<gene>
    <name evidence="1" type="ORF">E1091_17855</name>
</gene>